<organism evidence="1">
    <name type="scientific">Ovis aries</name>
    <name type="common">Sheep</name>
    <dbReference type="NCBI Taxonomy" id="9940"/>
    <lineage>
        <taxon>Eukaryota</taxon>
        <taxon>Metazoa</taxon>
        <taxon>Chordata</taxon>
        <taxon>Craniata</taxon>
        <taxon>Vertebrata</taxon>
        <taxon>Euteleostomi</taxon>
        <taxon>Mammalia</taxon>
        <taxon>Eutheria</taxon>
        <taxon>Laurasiatheria</taxon>
        <taxon>Artiodactyla</taxon>
        <taxon>Ruminantia</taxon>
        <taxon>Pecora</taxon>
        <taxon>Bovidae</taxon>
        <taxon>Caprinae</taxon>
        <taxon>Ovis</taxon>
    </lineage>
</organism>
<sequence length="123" mass="13069">MAAAVLRDPPQGGVTFPDVAVRFSQREWRLLDETQRRLYLDVMLENYTLVSSLAGAAVMDSARPPAGAAPAAGAGPPAPTLQMRLPTLTLANAFANKPGQNGSTFTLAAFNDGTDFILRDHAE</sequence>
<protein>
    <submittedName>
        <fullName evidence="1">Uncharacterized protein</fullName>
    </submittedName>
</protein>
<accession>A0AC11DDY0</accession>
<reference evidence="1" key="1">
    <citation type="submission" date="2020-11" db="EMBL/GenBank/DDBJ databases">
        <authorList>
            <person name="Davenport K.M."/>
            <person name="Bickhart D.M."/>
            <person name="Smith T.P.L."/>
            <person name="Murdoch B.M."/>
            <person name="Rosen B.D."/>
        </authorList>
    </citation>
    <scope>NUCLEOTIDE SEQUENCE [LARGE SCALE GENOMIC DNA]</scope>
    <source>
        <strain evidence="1">OAR_USU_Benz2616</strain>
    </source>
</reference>
<reference evidence="1" key="2">
    <citation type="submission" date="2025-08" db="UniProtKB">
        <authorList>
            <consortium name="Ensembl"/>
        </authorList>
    </citation>
    <scope>IDENTIFICATION</scope>
</reference>
<proteinExistence type="predicted"/>
<reference evidence="1" key="3">
    <citation type="submission" date="2025-09" db="UniProtKB">
        <authorList>
            <consortium name="Ensembl"/>
        </authorList>
    </citation>
    <scope>IDENTIFICATION</scope>
</reference>
<gene>
    <name evidence="1" type="primary">LOC101118128</name>
</gene>
<dbReference type="Ensembl" id="ENSOART00020081725.1">
    <property type="protein sequence ID" value="ENSOARP00020041622.1"/>
    <property type="gene ID" value="ENSOARG00020039719.1"/>
</dbReference>
<name>A0AC11DDY0_SHEEP</name>
<evidence type="ECO:0000313" key="1">
    <source>
        <dbReference type="Ensembl" id="ENSOARP00020041622.1"/>
    </source>
</evidence>